<evidence type="ECO:0000313" key="5">
    <source>
        <dbReference type="Proteomes" id="UP000832041"/>
    </source>
</evidence>
<dbReference type="Pfam" id="PF00202">
    <property type="entry name" value="Aminotran_3"/>
    <property type="match status" value="1"/>
</dbReference>
<name>A0ABY4L5L5_THEAE</name>
<comment type="similarity">
    <text evidence="1 3">Belongs to the class-III pyridoxal-phosphate-dependent aminotransferase family.</text>
</comment>
<dbReference type="RefSeq" id="WP_248590661.1">
    <property type="nucleotide sequence ID" value="NZ_BAABEB010000005.1"/>
</dbReference>
<dbReference type="InterPro" id="IPR005814">
    <property type="entry name" value="Aminotrans_3"/>
</dbReference>
<dbReference type="InterPro" id="IPR015422">
    <property type="entry name" value="PyrdxlP-dep_Trfase_small"/>
</dbReference>
<keyword evidence="4" id="KW-0032">Aminotransferase</keyword>
<protein>
    <submittedName>
        <fullName evidence="4">Aminotransferase class III-fold pyridoxal phosphate-dependent enzyme</fullName>
    </submittedName>
</protein>
<evidence type="ECO:0000256" key="2">
    <source>
        <dbReference type="ARBA" id="ARBA00022898"/>
    </source>
</evidence>
<evidence type="ECO:0000313" key="4">
    <source>
        <dbReference type="EMBL" id="UPT22176.1"/>
    </source>
</evidence>
<dbReference type="PANTHER" id="PTHR43094:SF1">
    <property type="entry name" value="AMINOTRANSFERASE CLASS-III"/>
    <property type="match status" value="1"/>
</dbReference>
<sequence length="357" mass="36656">MTLKTRPAEQRRVAAGGDGACVCTVDGRWLLDATAAGDRVILGYGWDPLRALARTARLPLLPEGYTALAELLLVADLHAVTGMAHAVLVASGTRAADSLARIAATGPGGQSGALVHVVFDHGPARLRLTGSSSRDASAVPAPVTTGDLVERVRWAIDRAHATGTPVQGIVVRLLTAVPPEVETMRKLRGLCDEYGLVLAWDETPVGLGRSGALTLLGGLPADARPDAAALGDSLVAGYGACGVLLAAPRLAAAVEHAADHCPDQDPHPFAASVAAEVLHHLTGHALSAQAAKAGAFLADQIERRLADRIHTTRYGLDLQVVPLATDTAPAPPVEAVVAAAATATCSWALPTGRRACA</sequence>
<dbReference type="EMBL" id="CP051627">
    <property type="protein sequence ID" value="UPT22176.1"/>
    <property type="molecule type" value="Genomic_DNA"/>
</dbReference>
<dbReference type="GO" id="GO:0008483">
    <property type="term" value="F:transaminase activity"/>
    <property type="evidence" value="ECO:0007669"/>
    <property type="project" value="UniProtKB-KW"/>
</dbReference>
<reference evidence="4 5" key="1">
    <citation type="submission" date="2020-04" db="EMBL/GenBank/DDBJ databases">
        <title>Thermobifida alba genome sequencing and assembly.</title>
        <authorList>
            <person name="Luzics S."/>
            <person name="Horvath B."/>
            <person name="Nagy I."/>
            <person name="Toth A."/>
            <person name="Nagy I."/>
            <person name="Kukolya J."/>
        </authorList>
    </citation>
    <scope>NUCLEOTIDE SEQUENCE [LARGE SCALE GENOMIC DNA]</scope>
    <source>
        <strain evidence="4 5">DSM 43795</strain>
    </source>
</reference>
<evidence type="ECO:0000256" key="1">
    <source>
        <dbReference type="ARBA" id="ARBA00008954"/>
    </source>
</evidence>
<dbReference type="InterPro" id="IPR015421">
    <property type="entry name" value="PyrdxlP-dep_Trfase_major"/>
</dbReference>
<dbReference type="SUPFAM" id="SSF53383">
    <property type="entry name" value="PLP-dependent transferases"/>
    <property type="match status" value="1"/>
</dbReference>
<organism evidence="4 5">
    <name type="scientific">Thermobifida alba</name>
    <name type="common">Thermomonospora alba</name>
    <dbReference type="NCBI Taxonomy" id="53522"/>
    <lineage>
        <taxon>Bacteria</taxon>
        <taxon>Bacillati</taxon>
        <taxon>Actinomycetota</taxon>
        <taxon>Actinomycetes</taxon>
        <taxon>Streptosporangiales</taxon>
        <taxon>Nocardiopsidaceae</taxon>
        <taxon>Thermobifida</taxon>
    </lineage>
</organism>
<evidence type="ECO:0000256" key="3">
    <source>
        <dbReference type="RuleBase" id="RU003560"/>
    </source>
</evidence>
<keyword evidence="5" id="KW-1185">Reference proteome</keyword>
<keyword evidence="4" id="KW-0808">Transferase</keyword>
<gene>
    <name evidence="4" type="ORF">FOF52_15400</name>
</gene>
<proteinExistence type="inferred from homology"/>
<dbReference type="Gene3D" id="3.40.640.10">
    <property type="entry name" value="Type I PLP-dependent aspartate aminotransferase-like (Major domain)"/>
    <property type="match status" value="1"/>
</dbReference>
<dbReference type="Gene3D" id="3.90.1150.10">
    <property type="entry name" value="Aspartate Aminotransferase, domain 1"/>
    <property type="match status" value="1"/>
</dbReference>
<dbReference type="PANTHER" id="PTHR43094">
    <property type="entry name" value="AMINOTRANSFERASE"/>
    <property type="match status" value="1"/>
</dbReference>
<dbReference type="InterPro" id="IPR015424">
    <property type="entry name" value="PyrdxlP-dep_Trfase"/>
</dbReference>
<accession>A0ABY4L5L5</accession>
<dbReference type="Proteomes" id="UP000832041">
    <property type="component" value="Chromosome"/>
</dbReference>
<keyword evidence="2 3" id="KW-0663">Pyridoxal phosphate</keyword>